<evidence type="ECO:0000256" key="4">
    <source>
        <dbReference type="ARBA" id="ARBA00022741"/>
    </source>
</evidence>
<accession>A0A650CNU4</accession>
<dbReference type="InterPro" id="IPR008179">
    <property type="entry name" value="HisE"/>
</dbReference>
<dbReference type="GO" id="GO:0005737">
    <property type="term" value="C:cytoplasm"/>
    <property type="evidence" value="ECO:0007669"/>
    <property type="project" value="UniProtKB-SubCell"/>
</dbReference>
<dbReference type="HAMAP" id="MF_01020">
    <property type="entry name" value="HisE"/>
    <property type="match status" value="1"/>
</dbReference>
<dbReference type="CDD" id="cd11534">
    <property type="entry name" value="NTP-PPase_HisIE_like"/>
    <property type="match status" value="1"/>
</dbReference>
<keyword evidence="6 8" id="KW-0067">ATP-binding</keyword>
<reference evidence="9 10" key="1">
    <citation type="submission" date="2019-10" db="EMBL/GenBank/DDBJ databases">
        <title>Genome Sequences from Six Type Strain Members of the Archaeal Family Sulfolobaceae: Acidianus ambivalens, Acidianus infernus, Metallosphaera prunae, Stygiolobus azoricus, Sulfolobus metallicus, and Sulfurisphaera ohwakuensis.</title>
        <authorList>
            <person name="Counts J.A."/>
            <person name="Kelly R.M."/>
        </authorList>
    </citation>
    <scope>NUCLEOTIDE SEQUENCE [LARGE SCALE GENOMIC DNA]</scope>
    <source>
        <strain evidence="9 10">FC6</strain>
    </source>
</reference>
<dbReference type="FunFam" id="1.10.287.1080:FF:000002">
    <property type="entry name" value="Histidine biosynthesis bifunctional protein HisIE"/>
    <property type="match status" value="1"/>
</dbReference>
<evidence type="ECO:0000313" key="9">
    <source>
        <dbReference type="EMBL" id="QGR19453.1"/>
    </source>
</evidence>
<keyword evidence="10" id="KW-1185">Reference proteome</keyword>
<dbReference type="UniPathway" id="UPA00031">
    <property type="reaction ID" value="UER00007"/>
</dbReference>
<dbReference type="EC" id="3.6.1.31" evidence="8"/>
<dbReference type="RefSeq" id="WP_156006239.1">
    <property type="nucleotide sequence ID" value="NZ_CP045483.1"/>
</dbReference>
<comment type="similarity">
    <text evidence="8">Belongs to the PRA-PH family.</text>
</comment>
<dbReference type="Pfam" id="PF01503">
    <property type="entry name" value="PRA-PH"/>
    <property type="match status" value="1"/>
</dbReference>
<dbReference type="AlphaFoldDB" id="A0A650CNU4"/>
<evidence type="ECO:0000256" key="5">
    <source>
        <dbReference type="ARBA" id="ARBA00022801"/>
    </source>
</evidence>
<dbReference type="OrthoDB" id="39686at2157"/>
<name>A0A650CNU4_9CREN</name>
<dbReference type="GO" id="GO:0004636">
    <property type="term" value="F:phosphoribosyl-ATP diphosphatase activity"/>
    <property type="evidence" value="ECO:0007669"/>
    <property type="project" value="UniProtKB-UniRule"/>
</dbReference>
<evidence type="ECO:0000256" key="1">
    <source>
        <dbReference type="ARBA" id="ARBA00001460"/>
    </source>
</evidence>
<keyword evidence="7 8" id="KW-0368">Histidine biosynthesis</keyword>
<gene>
    <name evidence="8 9" type="primary">hisE</name>
    <name evidence="9" type="ORF">D1868_05275</name>
</gene>
<keyword evidence="3 8" id="KW-0028">Amino-acid biosynthesis</keyword>
<dbReference type="KEGG" id="sazo:D1868_05275"/>
<evidence type="ECO:0000256" key="7">
    <source>
        <dbReference type="ARBA" id="ARBA00023102"/>
    </source>
</evidence>
<dbReference type="EMBL" id="CP045483">
    <property type="protein sequence ID" value="QGR19453.1"/>
    <property type="molecule type" value="Genomic_DNA"/>
</dbReference>
<protein>
    <recommendedName>
        <fullName evidence="8">Phosphoribosyl-ATP pyrophosphatase</fullName>
        <shortName evidence="8">PRA-PH</shortName>
        <ecNumber evidence="8">3.6.1.31</ecNumber>
    </recommendedName>
</protein>
<dbReference type="SUPFAM" id="SSF101386">
    <property type="entry name" value="all-alpha NTP pyrophosphatases"/>
    <property type="match status" value="1"/>
</dbReference>
<proteinExistence type="inferred from homology"/>
<organism evidence="9 10">
    <name type="scientific">Stygiolobus azoricus</name>
    <dbReference type="NCBI Taxonomy" id="41675"/>
    <lineage>
        <taxon>Archaea</taxon>
        <taxon>Thermoproteota</taxon>
        <taxon>Thermoprotei</taxon>
        <taxon>Sulfolobales</taxon>
        <taxon>Sulfolobaceae</taxon>
        <taxon>Stygiolobus</taxon>
    </lineage>
</organism>
<dbReference type="PANTHER" id="PTHR42945:SF1">
    <property type="entry name" value="HISTIDINE BIOSYNTHESIS BIFUNCTIONAL PROTEIN HIS7"/>
    <property type="match status" value="1"/>
</dbReference>
<dbReference type="GO" id="GO:0005524">
    <property type="term" value="F:ATP binding"/>
    <property type="evidence" value="ECO:0007669"/>
    <property type="project" value="UniProtKB-KW"/>
</dbReference>
<comment type="pathway">
    <text evidence="2 8">Amino-acid biosynthesis; L-histidine biosynthesis; L-histidine from 5-phospho-alpha-D-ribose 1-diphosphate: step 2/9.</text>
</comment>
<keyword evidence="4 8" id="KW-0547">Nucleotide-binding</keyword>
<evidence type="ECO:0000256" key="8">
    <source>
        <dbReference type="HAMAP-Rule" id="MF_01020"/>
    </source>
</evidence>
<evidence type="ECO:0000256" key="3">
    <source>
        <dbReference type="ARBA" id="ARBA00022605"/>
    </source>
</evidence>
<dbReference type="PANTHER" id="PTHR42945">
    <property type="entry name" value="HISTIDINE BIOSYNTHESIS BIFUNCTIONAL PROTEIN"/>
    <property type="match status" value="1"/>
</dbReference>
<keyword evidence="5 8" id="KW-0378">Hydrolase</keyword>
<evidence type="ECO:0000256" key="6">
    <source>
        <dbReference type="ARBA" id="ARBA00022840"/>
    </source>
</evidence>
<dbReference type="GO" id="GO:0000105">
    <property type="term" value="P:L-histidine biosynthetic process"/>
    <property type="evidence" value="ECO:0007669"/>
    <property type="project" value="UniProtKB-UniRule"/>
</dbReference>
<keyword evidence="8" id="KW-0963">Cytoplasm</keyword>
<comment type="subcellular location">
    <subcellularLocation>
        <location evidence="8">Cytoplasm</location>
    </subcellularLocation>
</comment>
<sequence>MAGNEVLDKLYKIIEDRISSQKEGSYTVKLYQKGKPYIAQKVGEEASEVIVAALAETKERLVEEVADLLYHLLVLMAVSNVKPEDVYEELKRRMKE</sequence>
<dbReference type="GeneID" id="42798459"/>
<dbReference type="InterPro" id="IPR021130">
    <property type="entry name" value="PRib-ATP_PPHydrolase-like"/>
</dbReference>
<evidence type="ECO:0000256" key="2">
    <source>
        <dbReference type="ARBA" id="ARBA00005204"/>
    </source>
</evidence>
<dbReference type="NCBIfam" id="TIGR03188">
    <property type="entry name" value="histidine_hisI"/>
    <property type="match status" value="1"/>
</dbReference>
<evidence type="ECO:0000313" key="10">
    <source>
        <dbReference type="Proteomes" id="UP000423396"/>
    </source>
</evidence>
<dbReference type="Proteomes" id="UP000423396">
    <property type="component" value="Chromosome"/>
</dbReference>
<comment type="catalytic activity">
    <reaction evidence="1 8">
        <text>1-(5-phospho-beta-D-ribosyl)-ATP + H2O = 1-(5-phospho-beta-D-ribosyl)-5'-AMP + diphosphate + H(+)</text>
        <dbReference type="Rhea" id="RHEA:22828"/>
        <dbReference type="ChEBI" id="CHEBI:15377"/>
        <dbReference type="ChEBI" id="CHEBI:15378"/>
        <dbReference type="ChEBI" id="CHEBI:33019"/>
        <dbReference type="ChEBI" id="CHEBI:59457"/>
        <dbReference type="ChEBI" id="CHEBI:73183"/>
        <dbReference type="EC" id="3.6.1.31"/>
    </reaction>
</comment>
<dbReference type="Gene3D" id="1.10.287.1080">
    <property type="entry name" value="MazG-like"/>
    <property type="match status" value="1"/>
</dbReference>